<dbReference type="GO" id="GO:0003677">
    <property type="term" value="F:DNA binding"/>
    <property type="evidence" value="ECO:0007669"/>
    <property type="project" value="UniProtKB-KW"/>
</dbReference>
<dbReference type="PRINTS" id="PR00598">
    <property type="entry name" value="HTHMARR"/>
</dbReference>
<dbReference type="SUPFAM" id="SSF46785">
    <property type="entry name" value="Winged helix' DNA-binding domain"/>
    <property type="match status" value="1"/>
</dbReference>
<dbReference type="EMBL" id="CP017634">
    <property type="protein sequence ID" value="ATW28238.1"/>
    <property type="molecule type" value="Genomic_DNA"/>
</dbReference>
<organism evidence="5 6">
    <name type="scientific">Formimonas warabiya</name>
    <dbReference type="NCBI Taxonomy" id="1761012"/>
    <lineage>
        <taxon>Bacteria</taxon>
        <taxon>Bacillati</taxon>
        <taxon>Bacillota</taxon>
        <taxon>Clostridia</taxon>
        <taxon>Eubacteriales</taxon>
        <taxon>Peptococcaceae</taxon>
        <taxon>Candidatus Formimonas</taxon>
    </lineage>
</organism>
<dbReference type="InterPro" id="IPR000835">
    <property type="entry name" value="HTH_MarR-typ"/>
</dbReference>
<gene>
    <name evidence="5" type="ORF">DCMF_28870</name>
</gene>
<accession>A0A3G1L0Q4</accession>
<dbReference type="AlphaFoldDB" id="A0A3G1L0Q4"/>
<evidence type="ECO:0000256" key="3">
    <source>
        <dbReference type="ARBA" id="ARBA00023163"/>
    </source>
</evidence>
<dbReference type="OrthoDB" id="6462103at2"/>
<evidence type="ECO:0000313" key="5">
    <source>
        <dbReference type="EMBL" id="ATW28238.1"/>
    </source>
</evidence>
<dbReference type="InterPro" id="IPR023187">
    <property type="entry name" value="Tscrpt_reg_MarR-type_CS"/>
</dbReference>
<dbReference type="PANTHER" id="PTHR42756">
    <property type="entry name" value="TRANSCRIPTIONAL REGULATOR, MARR"/>
    <property type="match status" value="1"/>
</dbReference>
<reference evidence="5 6" key="1">
    <citation type="submission" date="2016-10" db="EMBL/GenBank/DDBJ databases">
        <title>Complete Genome Sequence of Peptococcaceae strain DCMF.</title>
        <authorList>
            <person name="Edwards R.J."/>
            <person name="Holland S.I."/>
            <person name="Deshpande N.P."/>
            <person name="Wong Y.K."/>
            <person name="Ertan H."/>
            <person name="Manefield M."/>
            <person name="Russell T.L."/>
            <person name="Lee M.J."/>
        </authorList>
    </citation>
    <scope>NUCLEOTIDE SEQUENCE [LARGE SCALE GENOMIC DNA]</scope>
    <source>
        <strain evidence="5 6">DCMF</strain>
    </source>
</reference>
<dbReference type="PANTHER" id="PTHR42756:SF2">
    <property type="entry name" value="MARR FAMILY REGULATORY PROTEIN"/>
    <property type="match status" value="1"/>
</dbReference>
<name>A0A3G1L0Q4_FORW1</name>
<sequence>MPNNEYSIARLISILYRYGQGYIGKKLEPLHIGSGQYIFLLALYRHDGISQEELSDHLKIDKATTAKALKRLEEEGYVARSVDAFDKRAYRVFVTPKGMGIKPEVQSALRNWREILSDGLSEEEKDTALKLLKKMVQNVVHP</sequence>
<dbReference type="PROSITE" id="PS01117">
    <property type="entry name" value="HTH_MARR_1"/>
    <property type="match status" value="1"/>
</dbReference>
<evidence type="ECO:0000256" key="1">
    <source>
        <dbReference type="ARBA" id="ARBA00023015"/>
    </source>
</evidence>
<feature type="domain" description="HTH marR-type" evidence="4">
    <location>
        <begin position="8"/>
        <end position="137"/>
    </location>
</feature>
<proteinExistence type="predicted"/>
<evidence type="ECO:0000259" key="4">
    <source>
        <dbReference type="PROSITE" id="PS50995"/>
    </source>
</evidence>
<dbReference type="InterPro" id="IPR036390">
    <property type="entry name" value="WH_DNA-bd_sf"/>
</dbReference>
<dbReference type="InterPro" id="IPR036388">
    <property type="entry name" value="WH-like_DNA-bd_sf"/>
</dbReference>
<keyword evidence="2" id="KW-0238">DNA-binding</keyword>
<dbReference type="Pfam" id="PF12802">
    <property type="entry name" value="MarR_2"/>
    <property type="match status" value="1"/>
</dbReference>
<dbReference type="GO" id="GO:0003700">
    <property type="term" value="F:DNA-binding transcription factor activity"/>
    <property type="evidence" value="ECO:0007669"/>
    <property type="project" value="InterPro"/>
</dbReference>
<dbReference type="Gene3D" id="1.10.10.10">
    <property type="entry name" value="Winged helix-like DNA-binding domain superfamily/Winged helix DNA-binding domain"/>
    <property type="match status" value="1"/>
</dbReference>
<dbReference type="RefSeq" id="WP_148137649.1">
    <property type="nucleotide sequence ID" value="NZ_CP017634.1"/>
</dbReference>
<dbReference type="PROSITE" id="PS50995">
    <property type="entry name" value="HTH_MARR_2"/>
    <property type="match status" value="1"/>
</dbReference>
<keyword evidence="3" id="KW-0804">Transcription</keyword>
<dbReference type="Proteomes" id="UP000323521">
    <property type="component" value="Chromosome"/>
</dbReference>
<keyword evidence="6" id="KW-1185">Reference proteome</keyword>
<protein>
    <submittedName>
        <fullName evidence="5">MarR family transcriptional regulator</fullName>
    </submittedName>
</protein>
<keyword evidence="1" id="KW-0805">Transcription regulation</keyword>
<evidence type="ECO:0000313" key="6">
    <source>
        <dbReference type="Proteomes" id="UP000323521"/>
    </source>
</evidence>
<evidence type="ECO:0000256" key="2">
    <source>
        <dbReference type="ARBA" id="ARBA00023125"/>
    </source>
</evidence>
<dbReference type="SMART" id="SM00347">
    <property type="entry name" value="HTH_MARR"/>
    <property type="match status" value="1"/>
</dbReference>
<dbReference type="KEGG" id="fwa:DCMF_28870"/>